<keyword evidence="3" id="KW-1185">Reference proteome</keyword>
<gene>
    <name evidence="2" type="ORF">Fmac_005606</name>
</gene>
<sequence>MVRGTRIQYPSRGSIQGGSSSLLGGASISGTNLYRMGGGSSRLLSKPKGKVRWRKAHVGRCETHIGRANGLN</sequence>
<feature type="region of interest" description="Disordered" evidence="1">
    <location>
        <begin position="1"/>
        <end position="22"/>
    </location>
</feature>
<reference evidence="2 3" key="1">
    <citation type="submission" date="2024-08" db="EMBL/GenBank/DDBJ databases">
        <title>Insights into the chromosomal genome structure of Flemingia macrophylla.</title>
        <authorList>
            <person name="Ding Y."/>
            <person name="Zhao Y."/>
            <person name="Bi W."/>
            <person name="Wu M."/>
            <person name="Zhao G."/>
            <person name="Gong Y."/>
            <person name="Li W."/>
            <person name="Zhang P."/>
        </authorList>
    </citation>
    <scope>NUCLEOTIDE SEQUENCE [LARGE SCALE GENOMIC DNA]</scope>
    <source>
        <strain evidence="2">DYQJB</strain>
        <tissue evidence="2">Leaf</tissue>
    </source>
</reference>
<evidence type="ECO:0000313" key="2">
    <source>
        <dbReference type="EMBL" id="KAL2344321.1"/>
    </source>
</evidence>
<evidence type="ECO:0000256" key="1">
    <source>
        <dbReference type="SAM" id="MobiDB-lite"/>
    </source>
</evidence>
<organism evidence="2 3">
    <name type="scientific">Flemingia macrophylla</name>
    <dbReference type="NCBI Taxonomy" id="520843"/>
    <lineage>
        <taxon>Eukaryota</taxon>
        <taxon>Viridiplantae</taxon>
        <taxon>Streptophyta</taxon>
        <taxon>Embryophyta</taxon>
        <taxon>Tracheophyta</taxon>
        <taxon>Spermatophyta</taxon>
        <taxon>Magnoliopsida</taxon>
        <taxon>eudicotyledons</taxon>
        <taxon>Gunneridae</taxon>
        <taxon>Pentapetalae</taxon>
        <taxon>rosids</taxon>
        <taxon>fabids</taxon>
        <taxon>Fabales</taxon>
        <taxon>Fabaceae</taxon>
        <taxon>Papilionoideae</taxon>
        <taxon>50 kb inversion clade</taxon>
        <taxon>NPAAA clade</taxon>
        <taxon>indigoferoid/millettioid clade</taxon>
        <taxon>Phaseoleae</taxon>
        <taxon>Flemingia</taxon>
    </lineage>
</organism>
<accession>A0ABD1N885</accession>
<evidence type="ECO:0008006" key="4">
    <source>
        <dbReference type="Google" id="ProtNLM"/>
    </source>
</evidence>
<comment type="caution">
    <text evidence="2">The sequence shown here is derived from an EMBL/GenBank/DDBJ whole genome shotgun (WGS) entry which is preliminary data.</text>
</comment>
<feature type="compositionally biased region" description="Low complexity" evidence="1">
    <location>
        <begin position="13"/>
        <end position="22"/>
    </location>
</feature>
<protein>
    <recommendedName>
        <fullName evidence="4">Ribosomal protein L2</fullName>
    </recommendedName>
</protein>
<dbReference type="Proteomes" id="UP001603857">
    <property type="component" value="Unassembled WGS sequence"/>
</dbReference>
<dbReference type="AlphaFoldDB" id="A0ABD1N885"/>
<proteinExistence type="predicted"/>
<evidence type="ECO:0000313" key="3">
    <source>
        <dbReference type="Proteomes" id="UP001603857"/>
    </source>
</evidence>
<dbReference type="EMBL" id="JBGMDY010000002">
    <property type="protein sequence ID" value="KAL2344321.1"/>
    <property type="molecule type" value="Genomic_DNA"/>
</dbReference>
<name>A0ABD1N885_9FABA</name>